<dbReference type="AlphaFoldDB" id="A0A3F3Q529"/>
<organism evidence="2 3">
    <name type="scientific">Aspergillus welwitschiae</name>
    <dbReference type="NCBI Taxonomy" id="1341132"/>
    <lineage>
        <taxon>Eukaryota</taxon>
        <taxon>Fungi</taxon>
        <taxon>Dikarya</taxon>
        <taxon>Ascomycota</taxon>
        <taxon>Pezizomycotina</taxon>
        <taxon>Eurotiomycetes</taxon>
        <taxon>Eurotiomycetidae</taxon>
        <taxon>Eurotiales</taxon>
        <taxon>Aspergillaceae</taxon>
        <taxon>Aspergillus</taxon>
        <taxon>Aspergillus subgen. Circumdati</taxon>
    </lineage>
</organism>
<sequence length="62" mass="7257">MNEWTWPWEPQKNEGQGQEGKNECKLGAFRRTFSGTTHPGKGKRKREWTWPEPQGNERKGGE</sequence>
<protein>
    <submittedName>
        <fullName evidence="2">Uncharacterized protein</fullName>
    </submittedName>
</protein>
<dbReference type="Proteomes" id="UP000253729">
    <property type="component" value="Unassembled WGS sequence"/>
</dbReference>
<accession>A0A3F3Q529</accession>
<reference evidence="2 3" key="1">
    <citation type="submission" date="2018-07" db="EMBL/GenBank/DDBJ databases">
        <title>The genomes of Aspergillus section Nigri reveals drivers in fungal speciation.</title>
        <authorList>
            <consortium name="DOE Joint Genome Institute"/>
            <person name="Vesth T.C."/>
            <person name="Nybo J."/>
            <person name="Theobald S."/>
            <person name="Brandl J."/>
            <person name="Frisvad J.C."/>
            <person name="Nielsen K.F."/>
            <person name="Lyhne E.K."/>
            <person name="Kogle M.E."/>
            <person name="Kuo A."/>
            <person name="Riley R."/>
            <person name="Clum A."/>
            <person name="Nolan M."/>
            <person name="Lipzen A."/>
            <person name="Salamov A."/>
            <person name="Henrissat B."/>
            <person name="Wiebenga A."/>
            <person name="De vries R.P."/>
            <person name="Grigoriev I.V."/>
            <person name="Mortensen U.H."/>
            <person name="Andersen M.R."/>
            <person name="Baker S.E."/>
        </authorList>
    </citation>
    <scope>NUCLEOTIDE SEQUENCE [LARGE SCALE GENOMIC DNA]</scope>
    <source>
        <strain evidence="2 3">CBS 139.54b</strain>
    </source>
</reference>
<dbReference type="GeneID" id="38134150"/>
<evidence type="ECO:0000313" key="3">
    <source>
        <dbReference type="Proteomes" id="UP000253729"/>
    </source>
</evidence>
<gene>
    <name evidence="2" type="ORF">BDQ94DRAFT_141285</name>
</gene>
<feature type="region of interest" description="Disordered" evidence="1">
    <location>
        <begin position="1"/>
        <end position="62"/>
    </location>
</feature>
<evidence type="ECO:0000256" key="1">
    <source>
        <dbReference type="SAM" id="MobiDB-lite"/>
    </source>
</evidence>
<name>A0A3F3Q529_9EURO</name>
<dbReference type="EMBL" id="KZ852043">
    <property type="protein sequence ID" value="RDH34323.1"/>
    <property type="molecule type" value="Genomic_DNA"/>
</dbReference>
<dbReference type="RefSeq" id="XP_026627345.1">
    <property type="nucleotide sequence ID" value="XM_026765794.1"/>
</dbReference>
<evidence type="ECO:0000313" key="2">
    <source>
        <dbReference type="EMBL" id="RDH34323.1"/>
    </source>
</evidence>
<proteinExistence type="predicted"/>
<keyword evidence="3" id="KW-1185">Reference proteome</keyword>